<dbReference type="PRINTS" id="PR00344">
    <property type="entry name" value="BCTRLSENSOR"/>
</dbReference>
<evidence type="ECO:0000256" key="13">
    <source>
        <dbReference type="ARBA" id="ARBA00022840"/>
    </source>
</evidence>
<keyword evidence="15" id="KW-0902">Two-component regulatory system</keyword>
<keyword evidence="19" id="KW-0812">Transmembrane</keyword>
<dbReference type="RefSeq" id="WP_257512051.1">
    <property type="nucleotide sequence ID" value="NZ_JANKHG010000017.1"/>
</dbReference>
<keyword evidence="12" id="KW-0418">Kinase</keyword>
<keyword evidence="19" id="KW-1133">Transmembrane helix</keyword>
<proteinExistence type="predicted"/>
<keyword evidence="13" id="KW-0067">ATP-binding</keyword>
<evidence type="ECO:0000256" key="1">
    <source>
        <dbReference type="ARBA" id="ARBA00000085"/>
    </source>
</evidence>
<evidence type="ECO:0000313" key="22">
    <source>
        <dbReference type="Proteomes" id="UP001165267"/>
    </source>
</evidence>
<organism evidence="21 22">
    <name type="scientific">Limnobacter parvus</name>
    <dbReference type="NCBI Taxonomy" id="2939690"/>
    <lineage>
        <taxon>Bacteria</taxon>
        <taxon>Pseudomonadati</taxon>
        <taxon>Pseudomonadota</taxon>
        <taxon>Betaproteobacteria</taxon>
        <taxon>Burkholderiales</taxon>
        <taxon>Burkholderiaceae</taxon>
        <taxon>Limnobacter</taxon>
    </lineage>
</organism>
<evidence type="ECO:0000256" key="6">
    <source>
        <dbReference type="ARBA" id="ARBA00022485"/>
    </source>
</evidence>
<dbReference type="Gene3D" id="3.30.565.10">
    <property type="entry name" value="Histidine kinase-like ATPase, C-terminal domain"/>
    <property type="match status" value="1"/>
</dbReference>
<evidence type="ECO:0000256" key="3">
    <source>
        <dbReference type="ARBA" id="ARBA00004496"/>
    </source>
</evidence>
<evidence type="ECO:0000313" key="21">
    <source>
        <dbReference type="EMBL" id="MCR2746841.1"/>
    </source>
</evidence>
<evidence type="ECO:0000256" key="12">
    <source>
        <dbReference type="ARBA" id="ARBA00022777"/>
    </source>
</evidence>
<evidence type="ECO:0000256" key="18">
    <source>
        <dbReference type="ARBA" id="ARBA00030800"/>
    </source>
</evidence>
<dbReference type="InterPro" id="IPR007891">
    <property type="entry name" value="CHASE3"/>
</dbReference>
<dbReference type="InterPro" id="IPR005467">
    <property type="entry name" value="His_kinase_dom"/>
</dbReference>
<comment type="subcellular location">
    <subcellularLocation>
        <location evidence="3">Cytoplasm</location>
    </subcellularLocation>
</comment>
<evidence type="ECO:0000256" key="2">
    <source>
        <dbReference type="ARBA" id="ARBA00001966"/>
    </source>
</evidence>
<dbReference type="CDD" id="cd16917">
    <property type="entry name" value="HATPase_UhpB-NarQ-NarX-like"/>
    <property type="match status" value="1"/>
</dbReference>
<evidence type="ECO:0000256" key="7">
    <source>
        <dbReference type="ARBA" id="ARBA00022490"/>
    </source>
</evidence>
<evidence type="ECO:0000256" key="14">
    <source>
        <dbReference type="ARBA" id="ARBA00023004"/>
    </source>
</evidence>
<evidence type="ECO:0000256" key="16">
    <source>
        <dbReference type="ARBA" id="ARBA00023014"/>
    </source>
</evidence>
<comment type="function">
    <text evidence="17">Member of the two-component regulatory system NreB/NreC involved in the control of dissimilatory nitrate/nitrite reduction in response to oxygen. NreB functions as a direct oxygen sensor histidine kinase which is autophosphorylated, in the absence of oxygen, probably at the conserved histidine residue, and transfers its phosphate group probably to a conserved aspartate residue of NreC. NreB/NreC activates the expression of the nitrate (narGHJI) and nitrite (nir) reductase operons, as well as the putative nitrate transporter gene narT.</text>
</comment>
<evidence type="ECO:0000256" key="19">
    <source>
        <dbReference type="SAM" id="Phobius"/>
    </source>
</evidence>
<name>A0ABT1XHS4_9BURK</name>
<keyword evidence="19" id="KW-0472">Membrane</keyword>
<comment type="caution">
    <text evidence="21">The sequence shown here is derived from an EMBL/GenBank/DDBJ whole genome shotgun (WGS) entry which is preliminary data.</text>
</comment>
<dbReference type="InterPro" id="IPR050482">
    <property type="entry name" value="Sensor_HK_TwoCompSys"/>
</dbReference>
<keyword evidence="10" id="KW-0479">Metal-binding</keyword>
<keyword evidence="7" id="KW-0963">Cytoplasm</keyword>
<dbReference type="InterPro" id="IPR004358">
    <property type="entry name" value="Sig_transdc_His_kin-like_C"/>
</dbReference>
<dbReference type="PANTHER" id="PTHR24421">
    <property type="entry name" value="NITRATE/NITRITE SENSOR PROTEIN NARX-RELATED"/>
    <property type="match status" value="1"/>
</dbReference>
<feature type="transmembrane region" description="Helical" evidence="19">
    <location>
        <begin position="21"/>
        <end position="40"/>
    </location>
</feature>
<dbReference type="PANTHER" id="PTHR24421:SF10">
    <property type="entry name" value="NITRATE_NITRITE SENSOR PROTEIN NARQ"/>
    <property type="match status" value="1"/>
</dbReference>
<keyword evidence="16" id="KW-0411">Iron-sulfur</keyword>
<dbReference type="Pfam" id="PF02518">
    <property type="entry name" value="HATPase_c"/>
    <property type="match status" value="1"/>
</dbReference>
<gene>
    <name evidence="21" type="ORF">NSP04_09295</name>
</gene>
<dbReference type="PROSITE" id="PS50109">
    <property type="entry name" value="HIS_KIN"/>
    <property type="match status" value="1"/>
</dbReference>
<evidence type="ECO:0000256" key="15">
    <source>
        <dbReference type="ARBA" id="ARBA00023012"/>
    </source>
</evidence>
<dbReference type="Pfam" id="PF07730">
    <property type="entry name" value="HisKA_3"/>
    <property type="match status" value="1"/>
</dbReference>
<keyword evidence="22" id="KW-1185">Reference proteome</keyword>
<evidence type="ECO:0000256" key="9">
    <source>
        <dbReference type="ARBA" id="ARBA00022679"/>
    </source>
</evidence>
<evidence type="ECO:0000256" key="8">
    <source>
        <dbReference type="ARBA" id="ARBA00022553"/>
    </source>
</evidence>
<keyword evidence="11" id="KW-0547">Nucleotide-binding</keyword>
<evidence type="ECO:0000256" key="4">
    <source>
        <dbReference type="ARBA" id="ARBA00012438"/>
    </source>
</evidence>
<reference evidence="21" key="1">
    <citation type="submission" date="2022-07" db="EMBL/GenBank/DDBJ databases">
        <authorList>
            <person name="Xamxidin M."/>
        </authorList>
    </citation>
    <scope>NUCLEOTIDE SEQUENCE</scope>
    <source>
        <strain evidence="21">YS8-69</strain>
    </source>
</reference>
<dbReference type="EC" id="2.7.13.3" evidence="4"/>
<evidence type="ECO:0000256" key="17">
    <source>
        <dbReference type="ARBA" id="ARBA00024827"/>
    </source>
</evidence>
<accession>A0ABT1XHS4</accession>
<comment type="catalytic activity">
    <reaction evidence="1">
        <text>ATP + protein L-histidine = ADP + protein N-phospho-L-histidine.</text>
        <dbReference type="EC" id="2.7.13.3"/>
    </reaction>
</comment>
<evidence type="ECO:0000256" key="5">
    <source>
        <dbReference type="ARBA" id="ARBA00017322"/>
    </source>
</evidence>
<evidence type="ECO:0000256" key="10">
    <source>
        <dbReference type="ARBA" id="ARBA00022723"/>
    </source>
</evidence>
<dbReference type="InterPro" id="IPR003594">
    <property type="entry name" value="HATPase_dom"/>
</dbReference>
<sequence length="460" mass="51942">MSNSAQYSIQFARSRLRKSRPYWLFAFGCGMVLALLVITYTHSRMNSDVVAMSEVNQKRIDRLDQLWVSLVDAEASALSFLLMRNDMYLEPYRSAAAKLEPLMASMNFDIPPESEDHADLQILKRLVDAKFQYLGEMLSQGRVPVALSEDHGELGKQLMDEIRVRLAVLKTRREKAHKDLENMYLERAENIQYVGYALGLASLLLIVSLFMVQQRQVALRARIHDLLKTENSRLEAKVSLRTLELSNLASHLTNAREEERHHIARELHDEMGSALTAAKMDASWLRRSLGSQVSDDIQERILRLIESISTTITLTRRLVDDLQPPLLKGLGLVEALRALGEQFQMDIPVEMELPEQALPLPQSQSLALFRIAQESLTNVRKYAGATQVKMSLFREAEQVILSIQDNGIGFDTQHVEMHGHGIAGIKHRTQMFSGNLTLTSAPGKGTLLEVHMPFTSELDA</sequence>
<evidence type="ECO:0000256" key="11">
    <source>
        <dbReference type="ARBA" id="ARBA00022741"/>
    </source>
</evidence>
<dbReference type="SUPFAM" id="SSF55874">
    <property type="entry name" value="ATPase domain of HSP90 chaperone/DNA topoisomerase II/histidine kinase"/>
    <property type="match status" value="1"/>
</dbReference>
<dbReference type="SMART" id="SM00387">
    <property type="entry name" value="HATPase_c"/>
    <property type="match status" value="1"/>
</dbReference>
<dbReference type="Proteomes" id="UP001165267">
    <property type="component" value="Unassembled WGS sequence"/>
</dbReference>
<feature type="transmembrane region" description="Helical" evidence="19">
    <location>
        <begin position="193"/>
        <end position="212"/>
    </location>
</feature>
<dbReference type="InterPro" id="IPR011712">
    <property type="entry name" value="Sig_transdc_His_kin_sub3_dim/P"/>
</dbReference>
<keyword evidence="6" id="KW-0004">4Fe-4S</keyword>
<dbReference type="EMBL" id="JANKHG010000017">
    <property type="protein sequence ID" value="MCR2746841.1"/>
    <property type="molecule type" value="Genomic_DNA"/>
</dbReference>
<dbReference type="Pfam" id="PF05227">
    <property type="entry name" value="CHASE3"/>
    <property type="match status" value="1"/>
</dbReference>
<comment type="cofactor">
    <cofactor evidence="2">
        <name>[4Fe-4S] cluster</name>
        <dbReference type="ChEBI" id="CHEBI:49883"/>
    </cofactor>
</comment>
<dbReference type="Gene3D" id="1.20.5.1930">
    <property type="match status" value="1"/>
</dbReference>
<keyword evidence="9" id="KW-0808">Transferase</keyword>
<protein>
    <recommendedName>
        <fullName evidence="5">Oxygen sensor histidine kinase NreB</fullName>
        <ecNumber evidence="4">2.7.13.3</ecNumber>
    </recommendedName>
    <alternativeName>
        <fullName evidence="18">Nitrogen regulation protein B</fullName>
    </alternativeName>
</protein>
<keyword evidence="8" id="KW-0597">Phosphoprotein</keyword>
<evidence type="ECO:0000259" key="20">
    <source>
        <dbReference type="PROSITE" id="PS50109"/>
    </source>
</evidence>
<feature type="domain" description="Histidine kinase" evidence="20">
    <location>
        <begin position="262"/>
        <end position="456"/>
    </location>
</feature>
<keyword evidence="14" id="KW-0408">Iron</keyword>
<dbReference type="InterPro" id="IPR036890">
    <property type="entry name" value="HATPase_C_sf"/>
</dbReference>